<keyword evidence="1 10" id="KW-1003">Cell membrane</keyword>
<feature type="binding site" evidence="10">
    <location>
        <position position="132"/>
    </location>
    <ligand>
        <name>UDP-N-acetyl-alpha-D-glucosamine</name>
        <dbReference type="ChEBI" id="CHEBI:57705"/>
    </ligand>
</feature>
<evidence type="ECO:0000256" key="3">
    <source>
        <dbReference type="ARBA" id="ARBA00022676"/>
    </source>
</evidence>
<keyword evidence="3 10" id="KW-0328">Glycosyltransferase</keyword>
<evidence type="ECO:0000259" key="11">
    <source>
        <dbReference type="Pfam" id="PF03033"/>
    </source>
</evidence>
<accession>A0ABT1X8I5</accession>
<keyword evidence="4 10" id="KW-0808">Transferase</keyword>
<comment type="caution">
    <text evidence="10">Lacks conserved residue(s) required for the propagation of feature annotation.</text>
</comment>
<evidence type="ECO:0000256" key="1">
    <source>
        <dbReference type="ARBA" id="ARBA00022475"/>
    </source>
</evidence>
<feature type="binding site" evidence="10">
    <location>
        <begin position="16"/>
        <end position="18"/>
    </location>
    <ligand>
        <name>UDP-N-acetyl-alpha-D-glucosamine</name>
        <dbReference type="ChEBI" id="CHEBI:57705"/>
    </ligand>
</feature>
<proteinExistence type="inferred from homology"/>
<feature type="domain" description="Glycosyltransferase family 28 N-terminal" evidence="11">
    <location>
        <begin position="9"/>
        <end position="147"/>
    </location>
</feature>
<gene>
    <name evidence="10 13" type="primary">murG</name>
    <name evidence="13" type="ORF">NRP21_20425</name>
</gene>
<evidence type="ECO:0000256" key="7">
    <source>
        <dbReference type="ARBA" id="ARBA00023136"/>
    </source>
</evidence>
<dbReference type="Pfam" id="PF03033">
    <property type="entry name" value="Glyco_transf_28"/>
    <property type="match status" value="1"/>
</dbReference>
<dbReference type="Proteomes" id="UP001524642">
    <property type="component" value="Unassembled WGS sequence"/>
</dbReference>
<keyword evidence="9 10" id="KW-0961">Cell wall biogenesis/degradation</keyword>
<feature type="binding site" evidence="10">
    <location>
        <position position="300"/>
    </location>
    <ligand>
        <name>UDP-N-acetyl-alpha-D-glucosamine</name>
        <dbReference type="ChEBI" id="CHEBI:57705"/>
    </ligand>
</feature>
<evidence type="ECO:0000256" key="6">
    <source>
        <dbReference type="ARBA" id="ARBA00022984"/>
    </source>
</evidence>
<dbReference type="NCBIfam" id="TIGR01133">
    <property type="entry name" value="murG"/>
    <property type="match status" value="1"/>
</dbReference>
<evidence type="ECO:0000256" key="9">
    <source>
        <dbReference type="ARBA" id="ARBA00023316"/>
    </source>
</evidence>
<evidence type="ECO:0000256" key="8">
    <source>
        <dbReference type="ARBA" id="ARBA00023306"/>
    </source>
</evidence>
<evidence type="ECO:0000256" key="10">
    <source>
        <dbReference type="HAMAP-Rule" id="MF_00033"/>
    </source>
</evidence>
<comment type="subcellular location">
    <subcellularLocation>
        <location evidence="10">Cell membrane</location>
        <topology evidence="10">Peripheral membrane protein</topology>
        <orientation evidence="10">Cytoplasmic side</orientation>
    </subcellularLocation>
</comment>
<feature type="domain" description="Glycosyl transferase family 28 C-terminal" evidence="12">
    <location>
        <begin position="193"/>
        <end position="359"/>
    </location>
</feature>
<dbReference type="RefSeq" id="WP_257718078.1">
    <property type="nucleotide sequence ID" value="NZ_JANJOU010000020.1"/>
</dbReference>
<feature type="binding site" evidence="10">
    <location>
        <position position="173"/>
    </location>
    <ligand>
        <name>UDP-N-acetyl-alpha-D-glucosamine</name>
        <dbReference type="ChEBI" id="CHEBI:57705"/>
    </ligand>
</feature>
<evidence type="ECO:0000256" key="5">
    <source>
        <dbReference type="ARBA" id="ARBA00022960"/>
    </source>
</evidence>
<keyword evidence="7 10" id="KW-0472">Membrane</keyword>
<dbReference type="InterPro" id="IPR004276">
    <property type="entry name" value="GlycoTrans_28_N"/>
</dbReference>
<comment type="caution">
    <text evidence="13">The sequence shown here is derived from an EMBL/GenBank/DDBJ whole genome shotgun (WGS) entry which is preliminary data.</text>
</comment>
<keyword evidence="5 10" id="KW-0133">Cell shape</keyword>
<organism evidence="13 14">
    <name type="scientific">Roseomonas populi</name>
    <dbReference type="NCBI Taxonomy" id="3121582"/>
    <lineage>
        <taxon>Bacteria</taxon>
        <taxon>Pseudomonadati</taxon>
        <taxon>Pseudomonadota</taxon>
        <taxon>Alphaproteobacteria</taxon>
        <taxon>Acetobacterales</taxon>
        <taxon>Roseomonadaceae</taxon>
        <taxon>Roseomonas</taxon>
    </lineage>
</organism>
<comment type="catalytic activity">
    <reaction evidence="10">
        <text>di-trans,octa-cis-undecaprenyl diphospho-N-acetyl-alpha-D-muramoyl-L-alanyl-D-glutamyl-meso-2,6-diaminopimeloyl-D-alanyl-D-alanine + UDP-N-acetyl-alpha-D-glucosamine = di-trans,octa-cis-undecaprenyl diphospho-[N-acetyl-alpha-D-glucosaminyl-(1-&gt;4)]-N-acetyl-alpha-D-muramoyl-L-alanyl-D-glutamyl-meso-2,6-diaminopimeloyl-D-alanyl-D-alanine + UDP + H(+)</text>
        <dbReference type="Rhea" id="RHEA:31227"/>
        <dbReference type="ChEBI" id="CHEBI:15378"/>
        <dbReference type="ChEBI" id="CHEBI:57705"/>
        <dbReference type="ChEBI" id="CHEBI:58223"/>
        <dbReference type="ChEBI" id="CHEBI:61387"/>
        <dbReference type="ChEBI" id="CHEBI:61388"/>
        <dbReference type="EC" id="2.4.1.227"/>
    </reaction>
</comment>
<comment type="function">
    <text evidence="10">Cell wall formation. Catalyzes the transfer of a GlcNAc subunit on undecaprenyl-pyrophosphoryl-MurNAc-pentapeptide (lipid intermediate I) to form undecaprenyl-pyrophosphoryl-MurNAc-(pentapeptide)GlcNAc (lipid intermediate II).</text>
</comment>
<dbReference type="Gene3D" id="3.40.50.2000">
    <property type="entry name" value="Glycogen Phosphorylase B"/>
    <property type="match status" value="2"/>
</dbReference>
<evidence type="ECO:0000256" key="2">
    <source>
        <dbReference type="ARBA" id="ARBA00022618"/>
    </source>
</evidence>
<feature type="binding site" evidence="10">
    <location>
        <position position="199"/>
    </location>
    <ligand>
        <name>UDP-N-acetyl-alpha-D-glucosamine</name>
        <dbReference type="ChEBI" id="CHEBI:57705"/>
    </ligand>
</feature>
<keyword evidence="6 10" id="KW-0573">Peptidoglycan synthesis</keyword>
<dbReference type="PANTHER" id="PTHR21015:SF22">
    <property type="entry name" value="GLYCOSYLTRANSFERASE"/>
    <property type="match status" value="1"/>
</dbReference>
<evidence type="ECO:0000313" key="14">
    <source>
        <dbReference type="Proteomes" id="UP001524642"/>
    </source>
</evidence>
<keyword evidence="14" id="KW-1185">Reference proteome</keyword>
<dbReference type="CDD" id="cd03785">
    <property type="entry name" value="GT28_MurG"/>
    <property type="match status" value="1"/>
</dbReference>
<evidence type="ECO:0000259" key="12">
    <source>
        <dbReference type="Pfam" id="PF04101"/>
    </source>
</evidence>
<reference evidence="13 14" key="1">
    <citation type="submission" date="2022-06" db="EMBL/GenBank/DDBJ databases">
        <title>Roseomonas CN29.</title>
        <authorList>
            <person name="Cheng Y."/>
            <person name="He X."/>
        </authorList>
    </citation>
    <scope>NUCLEOTIDE SEQUENCE [LARGE SCALE GENOMIC DNA]</scope>
    <source>
        <strain evidence="13 14">CN29</strain>
    </source>
</reference>
<evidence type="ECO:0000313" key="13">
    <source>
        <dbReference type="EMBL" id="MCR0984427.1"/>
    </source>
</evidence>
<dbReference type="PANTHER" id="PTHR21015">
    <property type="entry name" value="UDP-N-ACETYLGLUCOSAMINE--N-ACETYLMURAMYL-(PENTAPEPTIDE) PYROPHOSPHORYL-UNDECAPRENOL N-ACETYLGLUCOSAMINE TRANSFERASE 1"/>
    <property type="match status" value="1"/>
</dbReference>
<comment type="pathway">
    <text evidence="10">Cell wall biogenesis; peptidoglycan biosynthesis.</text>
</comment>
<dbReference type="EC" id="2.4.1.227" evidence="10"/>
<dbReference type="GO" id="GO:0016757">
    <property type="term" value="F:glycosyltransferase activity"/>
    <property type="evidence" value="ECO:0007669"/>
    <property type="project" value="UniProtKB-KW"/>
</dbReference>
<evidence type="ECO:0000256" key="4">
    <source>
        <dbReference type="ARBA" id="ARBA00022679"/>
    </source>
</evidence>
<comment type="similarity">
    <text evidence="10">Belongs to the glycosyltransferase 28 family. MurG subfamily.</text>
</comment>
<dbReference type="SUPFAM" id="SSF53756">
    <property type="entry name" value="UDP-Glycosyltransferase/glycogen phosphorylase"/>
    <property type="match status" value="1"/>
</dbReference>
<dbReference type="InterPro" id="IPR007235">
    <property type="entry name" value="Glyco_trans_28_C"/>
</dbReference>
<dbReference type="HAMAP" id="MF_00033">
    <property type="entry name" value="MurG"/>
    <property type="match status" value="1"/>
</dbReference>
<dbReference type="Pfam" id="PF04101">
    <property type="entry name" value="Glyco_tran_28_C"/>
    <property type="match status" value="1"/>
</dbReference>
<protein>
    <recommendedName>
        <fullName evidence="10">UDP-N-acetylglucosamine--N-acetylmuramyl-(pentapeptide) pyrophosphoryl-undecaprenol N-acetylglucosamine transferase</fullName>
        <ecNumber evidence="10">2.4.1.227</ecNumber>
    </recommendedName>
    <alternativeName>
        <fullName evidence="10">Undecaprenyl-PP-MurNAc-pentapeptide-UDPGlcNAc GlcNAc transferase</fullName>
    </alternativeName>
</protein>
<keyword evidence="2 10" id="KW-0132">Cell division</keyword>
<sequence>MRGPVARPIVIAAGGTGGHFFPAEALAAALIGRGERVALMTDARSSSLNSQTFANSERFVLKGSGLAGHGVLGAAKGAVALMRGTMEARRLLLDLNPAAVVGFGGYPSVPPLLAARLIPASRRPATVLHEQNAVLGRANRALSRGADLLALCFEGTSRVPAGVRAEVLGNPVRPPIADLYGGGYAPPLQEMRLLVLGGSLGARVFSDVVPAAIAALPEADRRRLRVVQQCRQEDMDRTRTAYAAAGVKAELAPFFGDVAARLSAAHLVIARAGASTVAEIACAGRPSLLVPLPHAIDDHQTGNARSLSGRGAAELIPQASFTSQSLATALKKFLQAPETLDGMARAAALLGRPDAAERLADRVLSLVAATPIGKVP</sequence>
<dbReference type="InterPro" id="IPR006009">
    <property type="entry name" value="GlcNAc_MurG"/>
</dbReference>
<dbReference type="EMBL" id="JANJOU010000020">
    <property type="protein sequence ID" value="MCR0984427.1"/>
    <property type="molecule type" value="Genomic_DNA"/>
</dbReference>
<name>A0ABT1X8I5_9PROT</name>
<keyword evidence="8 10" id="KW-0131">Cell cycle</keyword>